<evidence type="ECO:0000313" key="1">
    <source>
        <dbReference type="Proteomes" id="UP000515162"/>
    </source>
</evidence>
<evidence type="ECO:0000313" key="2">
    <source>
        <dbReference type="RefSeq" id="XP_033173798.1"/>
    </source>
</evidence>
<dbReference type="Proteomes" id="UP000515162">
    <property type="component" value="Chromosome 2L"/>
</dbReference>
<gene>
    <name evidence="2" type="primary">LOC117150839</name>
</gene>
<reference evidence="2" key="1">
    <citation type="submission" date="2025-08" db="UniProtKB">
        <authorList>
            <consortium name="RefSeq"/>
        </authorList>
    </citation>
    <scope>IDENTIFICATION</scope>
    <source>
        <strain evidence="2">Mau12</strain>
        <tissue evidence="2">Whole Body</tissue>
    </source>
</reference>
<accession>A0A6P8KXE7</accession>
<dbReference type="GeneID" id="117150839"/>
<dbReference type="RefSeq" id="XP_033173798.1">
    <property type="nucleotide sequence ID" value="XM_033317907.1"/>
</dbReference>
<proteinExistence type="predicted"/>
<keyword evidence="1" id="KW-1185">Reference proteome</keyword>
<sequence length="61" mass="5965">MVLMLCCSFDPFYVGPCPPGCLAPLMGGTPYCGCGPCGGCCSPCCGPCGPCGGCSSCPCGW</sequence>
<protein>
    <submittedName>
        <fullName evidence="2">Male-specific sperm protein Mst84Db</fullName>
    </submittedName>
</protein>
<name>A0A6P8KXE7_DROMA</name>
<dbReference type="AlphaFoldDB" id="A0A6P8KXE7"/>
<organism evidence="1 2">
    <name type="scientific">Drosophila mauritiana</name>
    <name type="common">Fruit fly</name>
    <dbReference type="NCBI Taxonomy" id="7226"/>
    <lineage>
        <taxon>Eukaryota</taxon>
        <taxon>Metazoa</taxon>
        <taxon>Ecdysozoa</taxon>
        <taxon>Arthropoda</taxon>
        <taxon>Hexapoda</taxon>
        <taxon>Insecta</taxon>
        <taxon>Pterygota</taxon>
        <taxon>Neoptera</taxon>
        <taxon>Endopterygota</taxon>
        <taxon>Diptera</taxon>
        <taxon>Brachycera</taxon>
        <taxon>Muscomorpha</taxon>
        <taxon>Ephydroidea</taxon>
        <taxon>Drosophilidae</taxon>
        <taxon>Drosophila</taxon>
        <taxon>Sophophora</taxon>
    </lineage>
</organism>